<evidence type="ECO:0000313" key="3">
    <source>
        <dbReference type="Proteomes" id="UP000736672"/>
    </source>
</evidence>
<feature type="compositionally biased region" description="Polar residues" evidence="1">
    <location>
        <begin position="256"/>
        <end position="279"/>
    </location>
</feature>
<accession>A0A9P9H0T8</accession>
<dbReference type="OrthoDB" id="5088000at2759"/>
<reference evidence="2" key="1">
    <citation type="journal article" date="2021" name="Nat. Commun.">
        <title>Genetic determinants of endophytism in the Arabidopsis root mycobiome.</title>
        <authorList>
            <person name="Mesny F."/>
            <person name="Miyauchi S."/>
            <person name="Thiergart T."/>
            <person name="Pickel B."/>
            <person name="Atanasova L."/>
            <person name="Karlsson M."/>
            <person name="Huettel B."/>
            <person name="Barry K.W."/>
            <person name="Haridas S."/>
            <person name="Chen C."/>
            <person name="Bauer D."/>
            <person name="Andreopoulos W."/>
            <person name="Pangilinan J."/>
            <person name="LaButti K."/>
            <person name="Riley R."/>
            <person name="Lipzen A."/>
            <person name="Clum A."/>
            <person name="Drula E."/>
            <person name="Henrissat B."/>
            <person name="Kohler A."/>
            <person name="Grigoriev I.V."/>
            <person name="Martin F.M."/>
            <person name="Hacquard S."/>
        </authorList>
    </citation>
    <scope>NUCLEOTIDE SEQUENCE</scope>
    <source>
        <strain evidence="2">FSSC 5 MPI-SDFR-AT-0091</strain>
    </source>
</reference>
<dbReference type="Proteomes" id="UP000736672">
    <property type="component" value="Unassembled WGS sequence"/>
</dbReference>
<dbReference type="AlphaFoldDB" id="A0A9P9H0T8"/>
<feature type="region of interest" description="Disordered" evidence="1">
    <location>
        <begin position="150"/>
        <end position="351"/>
    </location>
</feature>
<organism evidence="2 3">
    <name type="scientific">Fusarium solani</name>
    <name type="common">Filamentous fungus</name>
    <dbReference type="NCBI Taxonomy" id="169388"/>
    <lineage>
        <taxon>Eukaryota</taxon>
        <taxon>Fungi</taxon>
        <taxon>Dikarya</taxon>
        <taxon>Ascomycota</taxon>
        <taxon>Pezizomycotina</taxon>
        <taxon>Sordariomycetes</taxon>
        <taxon>Hypocreomycetidae</taxon>
        <taxon>Hypocreales</taxon>
        <taxon>Nectriaceae</taxon>
        <taxon>Fusarium</taxon>
        <taxon>Fusarium solani species complex</taxon>
    </lineage>
</organism>
<feature type="compositionally biased region" description="Polar residues" evidence="1">
    <location>
        <begin position="307"/>
        <end position="319"/>
    </location>
</feature>
<evidence type="ECO:0000313" key="2">
    <source>
        <dbReference type="EMBL" id="KAH7247792.1"/>
    </source>
</evidence>
<feature type="compositionally biased region" description="Basic and acidic residues" evidence="1">
    <location>
        <begin position="230"/>
        <end position="248"/>
    </location>
</feature>
<feature type="compositionally biased region" description="Basic residues" evidence="1">
    <location>
        <begin position="198"/>
        <end position="208"/>
    </location>
</feature>
<protein>
    <submittedName>
        <fullName evidence="2">Uncharacterized protein</fullName>
    </submittedName>
</protein>
<name>A0A9P9H0T8_FUSSL</name>
<gene>
    <name evidence="2" type="ORF">B0J15DRAFT_498715</name>
</gene>
<keyword evidence="3" id="KW-1185">Reference proteome</keyword>
<comment type="caution">
    <text evidence="2">The sequence shown here is derived from an EMBL/GenBank/DDBJ whole genome shotgun (WGS) entry which is preliminary data.</text>
</comment>
<evidence type="ECO:0000256" key="1">
    <source>
        <dbReference type="SAM" id="MobiDB-lite"/>
    </source>
</evidence>
<dbReference type="EMBL" id="JAGTJS010000015">
    <property type="protein sequence ID" value="KAH7247792.1"/>
    <property type="molecule type" value="Genomic_DNA"/>
</dbReference>
<sequence length="479" mass="54999">MTSDNCTCPLADYQIMVADNGKPTDTMTNIAKALGYSIRGRKNEPGLAKIARAYPSRFTSRAGISGYQLLKWRSNLHQHGLVEMTHKFLCTDGNGPRFWPDGHDDDRLRYSEHRDEIFEEMFRLFFTINQYQKPKKTCLKRSRRDLEDHEQLLNPDSVLGRPPIRQVPIRGEMPQRPTKSPDHFDAIFRNQSRPLNNPRRRVNQHRGPHSNVVFNAFPAGGQSRASAGPSRREQDTTHERAERPRDPENATMADAPTQSNVEMDNTTHNGAGNGPQQPVNIDKASEVPREPEDQEGAGYDNRAFWPSSGQSREVPQSRQGLMRGSPEPDAQPVEEPAPPRPEPKTNPLQAPATPAVIHGVHLIISVQTFPWLNEIWHPDRYFFRYTLKTLIEELPWQGEFYRVIMLLEFPGGVIIEDVQRDDEMAFRIALARFEQKIETLRMCYAALDRDVVLEVCLEPMSRYQEPSERVRALLRRHMR</sequence>
<proteinExistence type="predicted"/>